<accession>A0ACC2ICT2</accession>
<evidence type="ECO:0000313" key="2">
    <source>
        <dbReference type="Proteomes" id="UP001153334"/>
    </source>
</evidence>
<dbReference type="EMBL" id="JAPESX010001588">
    <property type="protein sequence ID" value="KAJ8112927.1"/>
    <property type="molecule type" value="Genomic_DNA"/>
</dbReference>
<protein>
    <submittedName>
        <fullName evidence="1">Uncharacterized protein</fullName>
    </submittedName>
</protein>
<sequence>MEQNAHDPGSGSDSDENEHDVDFPRAQRARRRQKLRTRKPYPWRYFHLPRGTASSSQQDVYEVESDSESERVRCDNIILRPVLAVPTAEVGNDENIGLQSQARDHLYTEKENPSIAPHSCSYCSDFRLDLRPHIESGKTALNIRRLRFGAENGCLLFSLLLGDADDDALSDASELPSDRIITNLSSSVVHFYSSLGGEIGYFDMHAVPGMSHH</sequence>
<evidence type="ECO:0000313" key="1">
    <source>
        <dbReference type="EMBL" id="KAJ8112927.1"/>
    </source>
</evidence>
<name>A0ACC2ICT2_9PEZI</name>
<reference evidence="1" key="1">
    <citation type="submission" date="2022-11" db="EMBL/GenBank/DDBJ databases">
        <title>Genome Sequence of Nemania bipapillata.</title>
        <authorList>
            <person name="Buettner E."/>
        </authorList>
    </citation>
    <scope>NUCLEOTIDE SEQUENCE</scope>
    <source>
        <strain evidence="1">CP14</strain>
    </source>
</reference>
<gene>
    <name evidence="1" type="ORF">ONZ43_g5275</name>
</gene>
<organism evidence="1 2">
    <name type="scientific">Nemania bipapillata</name>
    <dbReference type="NCBI Taxonomy" id="110536"/>
    <lineage>
        <taxon>Eukaryota</taxon>
        <taxon>Fungi</taxon>
        <taxon>Dikarya</taxon>
        <taxon>Ascomycota</taxon>
        <taxon>Pezizomycotina</taxon>
        <taxon>Sordariomycetes</taxon>
        <taxon>Xylariomycetidae</taxon>
        <taxon>Xylariales</taxon>
        <taxon>Xylariaceae</taxon>
        <taxon>Nemania</taxon>
    </lineage>
</organism>
<comment type="caution">
    <text evidence="1">The sequence shown here is derived from an EMBL/GenBank/DDBJ whole genome shotgun (WGS) entry which is preliminary data.</text>
</comment>
<dbReference type="Proteomes" id="UP001153334">
    <property type="component" value="Unassembled WGS sequence"/>
</dbReference>
<proteinExistence type="predicted"/>
<keyword evidence="2" id="KW-1185">Reference proteome</keyword>